<keyword evidence="2 6" id="KW-0819">tRNA processing</keyword>
<gene>
    <name evidence="9" type="primary">ycf62</name>
    <name evidence="6" type="synonym">tilS</name>
</gene>
<dbReference type="RefSeq" id="YP_009105136.1">
    <property type="nucleotide sequence ID" value="NC_025528.1"/>
</dbReference>
<dbReference type="EC" id="6.3.4.19" evidence="6"/>
<dbReference type="EMBL" id="KM462865">
    <property type="protein sequence ID" value="AIT93795.1"/>
    <property type="molecule type" value="Genomic_DNA"/>
</dbReference>
<keyword evidence="1 6" id="KW-0436">Ligase</keyword>
<accession>A0A097KKR7</accession>
<keyword evidence="7" id="KW-0472">Membrane</keyword>
<evidence type="ECO:0000256" key="3">
    <source>
        <dbReference type="ARBA" id="ARBA00022741"/>
    </source>
</evidence>
<dbReference type="GO" id="GO:0032267">
    <property type="term" value="F:tRNA(Ile)-lysidine synthase activity"/>
    <property type="evidence" value="ECO:0007669"/>
    <property type="project" value="UniProtKB-EC"/>
</dbReference>
<comment type="similarity">
    <text evidence="6">Belongs to the tRNA(Ile)-lysidine synthase family.</text>
</comment>
<reference evidence="9" key="1">
    <citation type="journal article" date="2014" name="BMC Evol. Biol.">
        <title>Chloroplast phylogenomic analysis resolves deep-level relationships within the green algal class Trebouxiophyceae.</title>
        <authorList>
            <person name="Lemieux C."/>
            <person name="Otis C."/>
            <person name="Turmel M."/>
        </authorList>
    </citation>
    <scope>NUCLEOTIDE SEQUENCE</scope>
</reference>
<sequence>MKKKPINLINKINLIVNKKNLINPNKFILVSVSGGQDSIGLLFFIFQLKNQWNWSIGIIYCNHLWQKDSFYSSSLILNLAFLFEIPFYVILTSKKICSEQKSRKWRYQVFQRLSFFYEYQIITTGHTSTDRVETLLFQMIRGTSTKGLTSLNWIRENSRLKKNILQYYFHEISLQLENTRVKQPSLLFQKNCYNLPNFNNIKLNALFFKQTYFTSRLFFSSQLMFQNFTQLSNFKQKTFFQFKNNECVKFYVNQTLVCNSFPEIFAFPVSSTQPLSSEARLRMGFINRRFIRQPRSIRVFPALLILQQSSLASNLASAKRLSLKNLPNWAKLFYFVDKGNDNSWTTRFKPANQNFLCFYSISFYPFNYMNKIEQNKSVKKKSLFFNEKWFDHKILIVCSKKYSLKKHLYFNTISSKLKVFNIFHTPKHRYNHTQFCVFFSVMDAFVISSKSSNYFQKSKSAKQLEKIKQKLFLKNSKRESVCQYTELRKNNFLFHFLVCNFFQLPKKFYSNFPHVIWQRSRINGSALVLTDYLPQSSAKNLSQRLGKVRSFYKSSIYCNPASVLLRWQKADKRCLNIKKVERAQNLICLKQSSKVILKFHMILYWQVFKQKFLLIQFFKRNQFSVKLTKNKVLFENCLFLKFLSTSMLINRRFINRSTAFSKAGLDLPSINPVNEKLIVALQAGTYSLNSMIVRPFLILSRFDVKKLVNFWKLPIYPDKTNQKLRYHRNRIRKQLLPLLRFFFNPQVDNLFLQFSEIATSEQLYLDFVATRLFHEFVILKKNVLKLDISLFYFIPIAIRRKLLKEFLSMYSTKQIKFVYIEILLSSIEQHKKHSFNNSQFGQITKRVHQKTTVTSNYFVKTRKKFNKNYFGLNIYTLSLNLPALQIQSFDCIYIQDFFVTKAKRSHLNLLFFPKLGALFILGGRIIVLL</sequence>
<dbReference type="InterPro" id="IPR011063">
    <property type="entry name" value="TilS/TtcA_N"/>
</dbReference>
<dbReference type="InterPro" id="IPR012094">
    <property type="entry name" value="tRNA_Ile_lys_synt"/>
</dbReference>
<evidence type="ECO:0000256" key="7">
    <source>
        <dbReference type="SAM" id="Phobius"/>
    </source>
</evidence>
<evidence type="ECO:0000256" key="2">
    <source>
        <dbReference type="ARBA" id="ARBA00022694"/>
    </source>
</evidence>
<dbReference type="AlphaFoldDB" id="A0A097KKR7"/>
<feature type="domain" description="tRNA(Ile)-lysidine/2-thiocytidine synthase N-terminal" evidence="8">
    <location>
        <begin position="28"/>
        <end position="172"/>
    </location>
</feature>
<comment type="subcellular location">
    <subcellularLocation>
        <location evidence="6">Plastid</location>
        <location evidence="6">Chloroplast</location>
    </subcellularLocation>
</comment>
<comment type="catalytic activity">
    <reaction evidence="5 6">
        <text>cytidine(34) in tRNA(Ile2) + L-lysine + ATP = lysidine(34) in tRNA(Ile2) + AMP + diphosphate + H(+)</text>
        <dbReference type="Rhea" id="RHEA:43744"/>
        <dbReference type="Rhea" id="RHEA-COMP:10625"/>
        <dbReference type="Rhea" id="RHEA-COMP:10670"/>
        <dbReference type="ChEBI" id="CHEBI:15378"/>
        <dbReference type="ChEBI" id="CHEBI:30616"/>
        <dbReference type="ChEBI" id="CHEBI:32551"/>
        <dbReference type="ChEBI" id="CHEBI:33019"/>
        <dbReference type="ChEBI" id="CHEBI:82748"/>
        <dbReference type="ChEBI" id="CHEBI:83665"/>
        <dbReference type="ChEBI" id="CHEBI:456215"/>
        <dbReference type="EC" id="6.3.4.19"/>
    </reaction>
</comment>
<keyword evidence="9" id="KW-0150">Chloroplast</keyword>
<evidence type="ECO:0000256" key="6">
    <source>
        <dbReference type="HAMAP-Rule" id="MF_01161"/>
    </source>
</evidence>
<dbReference type="PANTHER" id="PTHR43033:SF1">
    <property type="entry name" value="TRNA(ILE)-LYSIDINE SYNTHASE-RELATED"/>
    <property type="match status" value="1"/>
</dbReference>
<comment type="domain">
    <text evidence="6">The N-terminal region contains the highly conserved SGGXDS motif, predicted to be a P-loop motif involved in ATP binding.</text>
</comment>
<dbReference type="GO" id="GO:0009507">
    <property type="term" value="C:chloroplast"/>
    <property type="evidence" value="ECO:0007669"/>
    <property type="project" value="UniProtKB-SubCell"/>
</dbReference>
<dbReference type="GO" id="GO:0006400">
    <property type="term" value="P:tRNA modification"/>
    <property type="evidence" value="ECO:0007669"/>
    <property type="project" value="UniProtKB-UniRule"/>
</dbReference>
<proteinExistence type="inferred from homology"/>
<keyword evidence="9" id="KW-0934">Plastid</keyword>
<evidence type="ECO:0000256" key="4">
    <source>
        <dbReference type="ARBA" id="ARBA00022840"/>
    </source>
</evidence>
<dbReference type="InterPro" id="IPR014729">
    <property type="entry name" value="Rossmann-like_a/b/a_fold"/>
</dbReference>
<dbReference type="SUPFAM" id="SSF52402">
    <property type="entry name" value="Adenine nucleotide alpha hydrolases-like"/>
    <property type="match status" value="2"/>
</dbReference>
<dbReference type="Gene3D" id="1.20.59.20">
    <property type="match status" value="1"/>
</dbReference>
<dbReference type="Pfam" id="PF01171">
    <property type="entry name" value="ATP_bind_3"/>
    <property type="match status" value="2"/>
</dbReference>
<dbReference type="PANTHER" id="PTHR43033">
    <property type="entry name" value="TRNA(ILE)-LYSIDINE SYNTHASE-RELATED"/>
    <property type="match status" value="1"/>
</dbReference>
<dbReference type="GO" id="GO:0005524">
    <property type="term" value="F:ATP binding"/>
    <property type="evidence" value="ECO:0007669"/>
    <property type="project" value="UniProtKB-UniRule"/>
</dbReference>
<comment type="function">
    <text evidence="6">Ligates lysine onto the cytidine present at position 34 of the AUA codon-specific tRNA(Ile) that contains the anticodon CAU, in an ATP-dependent manner. Cytidine is converted to lysidine, thus changing the amino acid specificity of the tRNA from methionine to isoleucine.</text>
</comment>
<dbReference type="HAMAP" id="MF_01161">
    <property type="entry name" value="tRNA_Ile_lys_synt"/>
    <property type="match status" value="1"/>
</dbReference>
<name>A0A097KKR7_9CHLO</name>
<feature type="transmembrane region" description="Helical" evidence="7">
    <location>
        <begin position="70"/>
        <end position="91"/>
    </location>
</feature>
<feature type="domain" description="tRNA(Ile)-lysidine/2-thiocytidine synthase N-terminal" evidence="8">
    <location>
        <begin position="679"/>
        <end position="734"/>
    </location>
</feature>
<dbReference type="CDD" id="cd01992">
    <property type="entry name" value="TilS_N"/>
    <property type="match status" value="1"/>
</dbReference>
<dbReference type="Gene3D" id="3.40.50.620">
    <property type="entry name" value="HUPs"/>
    <property type="match status" value="1"/>
</dbReference>
<keyword evidence="3 6" id="KW-0547">Nucleotide-binding</keyword>
<evidence type="ECO:0000259" key="8">
    <source>
        <dbReference type="Pfam" id="PF01171"/>
    </source>
</evidence>
<keyword evidence="7" id="KW-0812">Transmembrane</keyword>
<dbReference type="SUPFAM" id="SSF82829">
    <property type="entry name" value="MesJ substrate recognition domain-like"/>
    <property type="match status" value="1"/>
</dbReference>
<dbReference type="Gene3D" id="1.10.10.1360">
    <property type="entry name" value="tRNA (Ile)-lysidine synthase"/>
    <property type="match status" value="1"/>
</dbReference>
<protein>
    <recommendedName>
        <fullName evidence="6">tRNA(Ile)-lysidine synthase, chloroplastic</fullName>
        <ecNumber evidence="6">6.3.4.19</ecNumber>
    </recommendedName>
    <alternativeName>
        <fullName evidence="6">tRNA(Ile)-2-lysyl-cytidine synthase</fullName>
    </alternativeName>
    <alternativeName>
        <fullName evidence="6">tRNA(Ile)-lysidine synthetase</fullName>
    </alternativeName>
</protein>
<evidence type="ECO:0000313" key="9">
    <source>
        <dbReference type="EMBL" id="AIT93795.1"/>
    </source>
</evidence>
<dbReference type="NCBIfam" id="TIGR02432">
    <property type="entry name" value="lysidine_TilS_N"/>
    <property type="match status" value="1"/>
</dbReference>
<evidence type="ECO:0000256" key="1">
    <source>
        <dbReference type="ARBA" id="ARBA00022598"/>
    </source>
</evidence>
<dbReference type="GeneID" id="22158792"/>
<dbReference type="InterPro" id="IPR012795">
    <property type="entry name" value="tRNA_Ile_lys_synt_N"/>
</dbReference>
<keyword evidence="4 6" id="KW-0067">ATP-binding</keyword>
<evidence type="ECO:0000256" key="5">
    <source>
        <dbReference type="ARBA" id="ARBA00048539"/>
    </source>
</evidence>
<keyword evidence="7" id="KW-1133">Transmembrane helix</keyword>
<geneLocation type="chloroplast" evidence="9"/>
<feature type="binding site" evidence="6">
    <location>
        <begin position="33"/>
        <end position="38"/>
    </location>
    <ligand>
        <name>ATP</name>
        <dbReference type="ChEBI" id="CHEBI:30616"/>
    </ligand>
</feature>
<organism evidence="9">
    <name type="scientific">Edaphochlorella mirabilis</name>
    <dbReference type="NCBI Taxonomy" id="3083"/>
    <lineage>
        <taxon>Eukaryota</taxon>
        <taxon>Viridiplantae</taxon>
        <taxon>Chlorophyta</taxon>
        <taxon>core chlorophytes</taxon>
        <taxon>Trebouxiophyceae</taxon>
        <taxon>Prasiolales</taxon>
        <taxon>Prasiolaceae</taxon>
        <taxon>Edaphochlorella</taxon>
    </lineage>
</organism>